<dbReference type="Proteomes" id="UP000291933">
    <property type="component" value="Unassembled WGS sequence"/>
</dbReference>
<organism evidence="3 4">
    <name type="scientific">Propioniciclava tarda</name>
    <dbReference type="NCBI Taxonomy" id="433330"/>
    <lineage>
        <taxon>Bacteria</taxon>
        <taxon>Bacillati</taxon>
        <taxon>Actinomycetota</taxon>
        <taxon>Actinomycetes</taxon>
        <taxon>Propionibacteriales</taxon>
        <taxon>Propionibacteriaceae</taxon>
        <taxon>Propioniciclava</taxon>
    </lineage>
</organism>
<keyword evidence="4" id="KW-1185">Reference proteome</keyword>
<feature type="domain" description="Peptidase M16 C-terminal" evidence="2">
    <location>
        <begin position="190"/>
        <end position="362"/>
    </location>
</feature>
<evidence type="ECO:0000313" key="4">
    <source>
        <dbReference type="Proteomes" id="UP000291933"/>
    </source>
</evidence>
<accession>A0A4Q9KL03</accession>
<sequence>MTADTLSLRPRPELGAPGPWSFPDADVFTLDTGLTVRAYHLPGQHVISVGLALDLPLTAEPADKEGVAALTAACLDQGTRTHPGTSFADAVENCGAVLEATVTYAGTQAYLDVPATHLGTALTLLVEAVREPELSDADVDRERSLALADLEQRLANGSSRADREARIALIDPACRASRRKGGEQEALTTITGEDVRRFHQTGYGPTRATVVVAGDLPADVRQLVTAAFGTWTNPAQRLVAGESVRGRERVAVLVHRPGAVQADVRIGRFTIDRTDPRWADYQLAVHVLGGAFLSRLNVVLREEKGYTYGVHLTNAPLRAGGYTVLSGSFRNEVVADAVALAGPLLAVDAKPLTADELDRSRRYLMGVQPLQYATASGVCNGVLTLLSAGLEHTFVDDLRRRWTAVTPESATEAAAELLPADDLTVVVVGDADALEPDLRAAGFDVQVVGR</sequence>
<evidence type="ECO:0000259" key="1">
    <source>
        <dbReference type="Pfam" id="PF00675"/>
    </source>
</evidence>
<dbReference type="PANTHER" id="PTHR11851">
    <property type="entry name" value="METALLOPROTEASE"/>
    <property type="match status" value="1"/>
</dbReference>
<feature type="domain" description="Peptidase M16 N-terminal" evidence="1">
    <location>
        <begin position="41"/>
        <end position="151"/>
    </location>
</feature>
<dbReference type="Pfam" id="PF00675">
    <property type="entry name" value="Peptidase_M16"/>
    <property type="match status" value="1"/>
</dbReference>
<dbReference type="PANTHER" id="PTHR11851:SF224">
    <property type="entry name" value="PROCESSING PROTEASE"/>
    <property type="match status" value="1"/>
</dbReference>
<reference evidence="3 4" key="1">
    <citation type="submission" date="2019-01" db="EMBL/GenBank/DDBJ databases">
        <title>Lactibacter flavus gen. nov., sp. nov., a novel bacterium of the family Propionibacteriaceae isolated from raw milk and dairy products.</title>
        <authorList>
            <person name="Huptas C."/>
            <person name="Wenning M."/>
            <person name="Breitenwieser F."/>
            <person name="Doll E."/>
            <person name="Von Neubeck M."/>
            <person name="Busse H.-J."/>
            <person name="Scherer S."/>
        </authorList>
    </citation>
    <scope>NUCLEOTIDE SEQUENCE [LARGE SCALE GENOMIC DNA]</scope>
    <source>
        <strain evidence="3 4">DSM 22130</strain>
    </source>
</reference>
<proteinExistence type="predicted"/>
<evidence type="ECO:0000313" key="3">
    <source>
        <dbReference type="EMBL" id="TBT95182.1"/>
    </source>
</evidence>
<dbReference type="Gene3D" id="3.30.830.10">
    <property type="entry name" value="Metalloenzyme, LuxS/M16 peptidase-like"/>
    <property type="match status" value="2"/>
</dbReference>
<dbReference type="Pfam" id="PF05193">
    <property type="entry name" value="Peptidase_M16_C"/>
    <property type="match status" value="1"/>
</dbReference>
<comment type="caution">
    <text evidence="3">The sequence shown here is derived from an EMBL/GenBank/DDBJ whole genome shotgun (WGS) entry which is preliminary data.</text>
</comment>
<gene>
    <name evidence="3" type="ORF">ET996_06590</name>
</gene>
<dbReference type="InterPro" id="IPR011765">
    <property type="entry name" value="Pept_M16_N"/>
</dbReference>
<dbReference type="GO" id="GO:0046872">
    <property type="term" value="F:metal ion binding"/>
    <property type="evidence" value="ECO:0007669"/>
    <property type="project" value="InterPro"/>
</dbReference>
<name>A0A4Q9KL03_PROTD</name>
<dbReference type="OrthoDB" id="9811314at2"/>
<protein>
    <submittedName>
        <fullName evidence="3">Insulinase family protein</fullName>
    </submittedName>
</protein>
<dbReference type="RefSeq" id="WP_131171769.1">
    <property type="nucleotide sequence ID" value="NZ_FXTL01000005.1"/>
</dbReference>
<dbReference type="SUPFAM" id="SSF63411">
    <property type="entry name" value="LuxS/MPP-like metallohydrolase"/>
    <property type="match status" value="2"/>
</dbReference>
<dbReference type="EMBL" id="SDMR01000006">
    <property type="protein sequence ID" value="TBT95182.1"/>
    <property type="molecule type" value="Genomic_DNA"/>
</dbReference>
<dbReference type="InterPro" id="IPR007863">
    <property type="entry name" value="Peptidase_M16_C"/>
</dbReference>
<evidence type="ECO:0000259" key="2">
    <source>
        <dbReference type="Pfam" id="PF05193"/>
    </source>
</evidence>
<dbReference type="AlphaFoldDB" id="A0A4Q9KL03"/>
<dbReference type="InterPro" id="IPR050361">
    <property type="entry name" value="MPP/UQCRC_Complex"/>
</dbReference>
<dbReference type="InterPro" id="IPR011249">
    <property type="entry name" value="Metalloenz_LuxS/M16"/>
</dbReference>